<evidence type="ECO:0000313" key="3">
    <source>
        <dbReference type="Proteomes" id="UP000886523"/>
    </source>
</evidence>
<feature type="compositionally biased region" description="Low complexity" evidence="1">
    <location>
        <begin position="80"/>
        <end position="90"/>
    </location>
</feature>
<comment type="caution">
    <text evidence="2">The sequence shown here is derived from an EMBL/GenBank/DDBJ whole genome shotgun (WGS) entry which is preliminary data.</text>
</comment>
<gene>
    <name evidence="2" type="ORF">BS47DRAFT_545747</name>
</gene>
<sequence>MDEFFPSTNSASSSPINSSAFATMNAINSAPPIVTNTHPTLFRTLNDVITLSECKVYSYVPDIYLYPHAVGGADSEEASDSTSSDSSSGAWDRDDDEIPSDPSRRCSIAPKDSLFL</sequence>
<protein>
    <submittedName>
        <fullName evidence="2">Uncharacterized protein</fullName>
    </submittedName>
</protein>
<organism evidence="2 3">
    <name type="scientific">Hydnum rufescens UP504</name>
    <dbReference type="NCBI Taxonomy" id="1448309"/>
    <lineage>
        <taxon>Eukaryota</taxon>
        <taxon>Fungi</taxon>
        <taxon>Dikarya</taxon>
        <taxon>Basidiomycota</taxon>
        <taxon>Agaricomycotina</taxon>
        <taxon>Agaricomycetes</taxon>
        <taxon>Cantharellales</taxon>
        <taxon>Hydnaceae</taxon>
        <taxon>Hydnum</taxon>
    </lineage>
</organism>
<feature type="region of interest" description="Disordered" evidence="1">
    <location>
        <begin position="72"/>
        <end position="116"/>
    </location>
</feature>
<evidence type="ECO:0000313" key="2">
    <source>
        <dbReference type="EMBL" id="KAF9517209.1"/>
    </source>
</evidence>
<dbReference type="InterPro" id="IPR038564">
    <property type="entry name" value="Maf1_sf"/>
</dbReference>
<reference evidence="2" key="1">
    <citation type="journal article" date="2020" name="Nat. Commun.">
        <title>Large-scale genome sequencing of mycorrhizal fungi provides insights into the early evolution of symbiotic traits.</title>
        <authorList>
            <person name="Miyauchi S."/>
            <person name="Kiss E."/>
            <person name="Kuo A."/>
            <person name="Drula E."/>
            <person name="Kohler A."/>
            <person name="Sanchez-Garcia M."/>
            <person name="Morin E."/>
            <person name="Andreopoulos B."/>
            <person name="Barry K.W."/>
            <person name="Bonito G."/>
            <person name="Buee M."/>
            <person name="Carver A."/>
            <person name="Chen C."/>
            <person name="Cichocki N."/>
            <person name="Clum A."/>
            <person name="Culley D."/>
            <person name="Crous P.W."/>
            <person name="Fauchery L."/>
            <person name="Girlanda M."/>
            <person name="Hayes R.D."/>
            <person name="Keri Z."/>
            <person name="LaButti K."/>
            <person name="Lipzen A."/>
            <person name="Lombard V."/>
            <person name="Magnuson J."/>
            <person name="Maillard F."/>
            <person name="Murat C."/>
            <person name="Nolan M."/>
            <person name="Ohm R.A."/>
            <person name="Pangilinan J."/>
            <person name="Pereira M.F."/>
            <person name="Perotto S."/>
            <person name="Peter M."/>
            <person name="Pfister S."/>
            <person name="Riley R."/>
            <person name="Sitrit Y."/>
            <person name="Stielow J.B."/>
            <person name="Szollosi G."/>
            <person name="Zifcakova L."/>
            <person name="Stursova M."/>
            <person name="Spatafora J.W."/>
            <person name="Tedersoo L."/>
            <person name="Vaario L.M."/>
            <person name="Yamada A."/>
            <person name="Yan M."/>
            <person name="Wang P."/>
            <person name="Xu J."/>
            <person name="Bruns T."/>
            <person name="Baldrian P."/>
            <person name="Vilgalys R."/>
            <person name="Dunand C."/>
            <person name="Henrissat B."/>
            <person name="Grigoriev I.V."/>
            <person name="Hibbett D."/>
            <person name="Nagy L.G."/>
            <person name="Martin F.M."/>
        </authorList>
    </citation>
    <scope>NUCLEOTIDE SEQUENCE</scope>
    <source>
        <strain evidence="2">UP504</strain>
    </source>
</reference>
<dbReference type="EMBL" id="MU128933">
    <property type="protein sequence ID" value="KAF9517209.1"/>
    <property type="molecule type" value="Genomic_DNA"/>
</dbReference>
<dbReference type="AlphaFoldDB" id="A0A9P6DZN9"/>
<evidence type="ECO:0000256" key="1">
    <source>
        <dbReference type="SAM" id="MobiDB-lite"/>
    </source>
</evidence>
<name>A0A9P6DZN9_9AGAM</name>
<proteinExistence type="predicted"/>
<dbReference type="OrthoDB" id="277029at2759"/>
<accession>A0A9P6DZN9</accession>
<dbReference type="Proteomes" id="UP000886523">
    <property type="component" value="Unassembled WGS sequence"/>
</dbReference>
<keyword evidence="3" id="KW-1185">Reference proteome</keyword>
<dbReference type="Gene3D" id="3.40.1000.50">
    <property type="entry name" value="Repressor of RNA polymerase III transcription Maf1"/>
    <property type="match status" value="1"/>
</dbReference>